<dbReference type="GO" id="GO:0071203">
    <property type="term" value="C:WASH complex"/>
    <property type="evidence" value="ECO:0007669"/>
    <property type="project" value="InterPro"/>
</dbReference>
<organism evidence="2 3">
    <name type="scientific">Heterorhabditis bacteriophora</name>
    <name type="common">Entomopathogenic nematode worm</name>
    <dbReference type="NCBI Taxonomy" id="37862"/>
    <lineage>
        <taxon>Eukaryota</taxon>
        <taxon>Metazoa</taxon>
        <taxon>Ecdysozoa</taxon>
        <taxon>Nematoda</taxon>
        <taxon>Chromadorea</taxon>
        <taxon>Rhabditida</taxon>
        <taxon>Rhabditina</taxon>
        <taxon>Rhabditomorpha</taxon>
        <taxon>Strongyloidea</taxon>
        <taxon>Heterorhabditidae</taxon>
        <taxon>Heterorhabditis</taxon>
    </lineage>
</organism>
<dbReference type="Proteomes" id="UP000095283">
    <property type="component" value="Unplaced"/>
</dbReference>
<dbReference type="PANTHER" id="PTHR15691:SF6">
    <property type="entry name" value="WASH COMPLEX SUBUNIT 5"/>
    <property type="match status" value="1"/>
</dbReference>
<protein>
    <submittedName>
        <fullName evidence="3">WASH complex subunit strumpellin</fullName>
    </submittedName>
</protein>
<dbReference type="PANTHER" id="PTHR15691">
    <property type="entry name" value="WASH COMPLEX SUBUNIT 5"/>
    <property type="match status" value="1"/>
</dbReference>
<evidence type="ECO:0000256" key="1">
    <source>
        <dbReference type="ARBA" id="ARBA00006224"/>
    </source>
</evidence>
<reference evidence="3" key="1">
    <citation type="submission" date="2016-11" db="UniProtKB">
        <authorList>
            <consortium name="WormBaseParasite"/>
        </authorList>
    </citation>
    <scope>IDENTIFICATION</scope>
</reference>
<dbReference type="GO" id="GO:0051125">
    <property type="term" value="P:regulation of actin nucleation"/>
    <property type="evidence" value="ECO:0007669"/>
    <property type="project" value="TreeGrafter"/>
</dbReference>
<sequence length="729" mass="83550">MKELSEFSSVYESFLWNAIEEGNSILAEILRLSDFIPKDFIDPNCSKYKIFILDFTYFAKTAQYEKLIAINEELQDSFYLVYGDILSRFEILFQTIANFVISLNEYCDQIGNDSLTSIDFTRELEVETLYTLGLVLLYLGKYLPGLVRERIYVSIYRNRRVKINNVFITNCLAYFDKGSNEVLHLGVGLLVNLMDAWQPFRAAIAALTSRIDLFKAKELAKDHFNILVGLNIPQVCEMLDLGGNLAVATYLQKLEVELDSLTAAFSVKESEERAVEMAADPSYLWTMLDDWTPRIQQRILESSNIQPVRTLFHKLSLSIFNICNSLHSDERKRLVGRAYSFHLEKKLRIILQSVPHRLFSILHDVVIPSLHREWTASIVKTIVKEMADFDENFRLAEATFIISNMSVGISRMALRRIGILEVNPKELLEGGIRHELSIELPKLFIVNDWNMSLDDLLKKLTISLRSFQRAFIYMCDHMDVNGQEIWREEVESALEKMTEDNFDKPKISVHEASVVMQQNDVPTSLLSEWSFLFNCIEQISHLTTVAPGSNRLIWLKEFIKQRTLHVPPDAQKDFFGTKKKRSGSLNALTAIIDLLYKASDPSTSRFVDNEIVWRDVKTKKETLSSETIDLIERWIPCGAIGCILRLLNAETESTLSEAMKLLSTVSSSTDSVILEESFFRSKQFELLNKSVISIQLTLSNLILKRSMLVTGWHDVSNSALYITYDALSD</sequence>
<dbReference type="AlphaFoldDB" id="A0A1I7XP21"/>
<dbReference type="Pfam" id="PF10266">
    <property type="entry name" value="Strumpellin"/>
    <property type="match status" value="2"/>
</dbReference>
<dbReference type="GO" id="GO:0030041">
    <property type="term" value="P:actin filament polymerization"/>
    <property type="evidence" value="ECO:0007669"/>
    <property type="project" value="TreeGrafter"/>
</dbReference>
<proteinExistence type="inferred from homology"/>
<evidence type="ECO:0000313" key="3">
    <source>
        <dbReference type="WBParaSite" id="Hba_19532"/>
    </source>
</evidence>
<accession>A0A1I7XP21</accession>
<comment type="similarity">
    <text evidence="1">Belongs to the strumpellin family.</text>
</comment>
<dbReference type="InterPro" id="IPR019393">
    <property type="entry name" value="WASH_strumpellin"/>
</dbReference>
<name>A0A1I7XP21_HETBA</name>
<dbReference type="WBParaSite" id="Hba_19532">
    <property type="protein sequence ID" value="Hba_19532"/>
    <property type="gene ID" value="Hba_19532"/>
</dbReference>
<dbReference type="GO" id="GO:0005768">
    <property type="term" value="C:endosome"/>
    <property type="evidence" value="ECO:0007669"/>
    <property type="project" value="TreeGrafter"/>
</dbReference>
<evidence type="ECO:0000313" key="2">
    <source>
        <dbReference type="Proteomes" id="UP000095283"/>
    </source>
</evidence>
<keyword evidence="2" id="KW-1185">Reference proteome</keyword>
<dbReference type="GO" id="GO:0140285">
    <property type="term" value="P:endosome fission"/>
    <property type="evidence" value="ECO:0007669"/>
    <property type="project" value="TreeGrafter"/>
</dbReference>
<dbReference type="GO" id="GO:0007032">
    <property type="term" value="P:endosome organization"/>
    <property type="evidence" value="ECO:0007669"/>
    <property type="project" value="TreeGrafter"/>
</dbReference>